<accession>A0A839UP20</accession>
<dbReference type="AlphaFoldDB" id="A0A839UP20"/>
<dbReference type="Proteomes" id="UP000559987">
    <property type="component" value="Unassembled WGS sequence"/>
</dbReference>
<organism evidence="2 3">
    <name type="scientific">Simiduia aestuariiviva</name>
    <dbReference type="NCBI Taxonomy" id="1510459"/>
    <lineage>
        <taxon>Bacteria</taxon>
        <taxon>Pseudomonadati</taxon>
        <taxon>Pseudomonadota</taxon>
        <taxon>Gammaproteobacteria</taxon>
        <taxon>Cellvibrionales</taxon>
        <taxon>Cellvibrionaceae</taxon>
        <taxon>Simiduia</taxon>
    </lineage>
</organism>
<feature type="transmembrane region" description="Helical" evidence="1">
    <location>
        <begin position="74"/>
        <end position="96"/>
    </location>
</feature>
<gene>
    <name evidence="2" type="ORF">FHS30_000363</name>
</gene>
<keyword evidence="1" id="KW-0472">Membrane</keyword>
<keyword evidence="3" id="KW-1185">Reference proteome</keyword>
<protein>
    <submittedName>
        <fullName evidence="2">Putative membrane protein YqjE</fullName>
    </submittedName>
</protein>
<dbReference type="RefSeq" id="WP_183907692.1">
    <property type="nucleotide sequence ID" value="NZ_JACHXZ010000001.1"/>
</dbReference>
<reference evidence="2 3" key="1">
    <citation type="submission" date="2020-08" db="EMBL/GenBank/DDBJ databases">
        <title>Genomic Encyclopedia of Type Strains, Phase III (KMG-III): the genomes of soil and plant-associated and newly described type strains.</title>
        <authorList>
            <person name="Whitman W."/>
        </authorList>
    </citation>
    <scope>NUCLEOTIDE SEQUENCE [LARGE SCALE GENOMIC DNA]</scope>
    <source>
        <strain evidence="2 3">CECT 8571</strain>
    </source>
</reference>
<feature type="transmembrane region" description="Helical" evidence="1">
    <location>
        <begin position="12"/>
        <end position="32"/>
    </location>
</feature>
<name>A0A839UP20_9GAMM</name>
<evidence type="ECO:0000256" key="1">
    <source>
        <dbReference type="SAM" id="Phobius"/>
    </source>
</evidence>
<evidence type="ECO:0000313" key="3">
    <source>
        <dbReference type="Proteomes" id="UP000559987"/>
    </source>
</evidence>
<evidence type="ECO:0000313" key="2">
    <source>
        <dbReference type="EMBL" id="MBB3167187.1"/>
    </source>
</evidence>
<sequence length="98" mass="10605">MQIQLSGISRHALLGLVLSTAALLSVPLIAMQFTEEVDWQGLDFLVMGGLLLGLGSLLLLVLNNVAKHYRVQVIAAFAIIFLVLWAELAVGVFTQWGS</sequence>
<keyword evidence="1" id="KW-1133">Transmembrane helix</keyword>
<dbReference type="EMBL" id="JACHXZ010000001">
    <property type="protein sequence ID" value="MBB3167187.1"/>
    <property type="molecule type" value="Genomic_DNA"/>
</dbReference>
<comment type="caution">
    <text evidence="2">The sequence shown here is derived from an EMBL/GenBank/DDBJ whole genome shotgun (WGS) entry which is preliminary data.</text>
</comment>
<keyword evidence="1" id="KW-0812">Transmembrane</keyword>
<feature type="transmembrane region" description="Helical" evidence="1">
    <location>
        <begin position="44"/>
        <end position="62"/>
    </location>
</feature>
<proteinExistence type="predicted"/>